<dbReference type="PANTHER" id="PTHR43649:SF29">
    <property type="entry name" value="OSMOPROTECTIVE COMPOUNDS-BINDING PROTEIN GGTB"/>
    <property type="match status" value="1"/>
</dbReference>
<dbReference type="AlphaFoldDB" id="A0A3S9Q0W5"/>
<evidence type="ECO:0000256" key="2">
    <source>
        <dbReference type="ARBA" id="ARBA00022448"/>
    </source>
</evidence>
<evidence type="ECO:0000313" key="5">
    <source>
        <dbReference type="Proteomes" id="UP000280344"/>
    </source>
</evidence>
<dbReference type="Proteomes" id="UP000280344">
    <property type="component" value="Chromosome"/>
</dbReference>
<dbReference type="Pfam" id="PF13416">
    <property type="entry name" value="SBP_bac_8"/>
    <property type="match status" value="1"/>
</dbReference>
<dbReference type="InterPro" id="IPR006059">
    <property type="entry name" value="SBP"/>
</dbReference>
<evidence type="ECO:0000256" key="1">
    <source>
        <dbReference type="ARBA" id="ARBA00008520"/>
    </source>
</evidence>
<dbReference type="OrthoDB" id="8663148at2"/>
<name>A0A3S9Q0W5_9ACTO</name>
<feature type="region of interest" description="Disordered" evidence="3">
    <location>
        <begin position="18"/>
        <end position="73"/>
    </location>
</feature>
<dbReference type="PROSITE" id="PS51257">
    <property type="entry name" value="PROKAR_LIPOPROTEIN"/>
    <property type="match status" value="1"/>
</dbReference>
<reference evidence="4 5" key="1">
    <citation type="submission" date="2018-12" db="EMBL/GenBank/DDBJ databases">
        <title>Complete genome sequence of Flaviflexus sp. H23T48.</title>
        <authorList>
            <person name="Bae J.-W."/>
            <person name="Lee J.-Y."/>
        </authorList>
    </citation>
    <scope>NUCLEOTIDE SEQUENCE [LARGE SCALE GENOMIC DNA]</scope>
    <source>
        <strain evidence="4 5">H23T48</strain>
    </source>
</reference>
<sequence length="466" mass="49243">MKATAALITSAALLAACGGEEVEDTEPTDGGADTTDSTDDGETTDDTEDTEDTDGEETDDGADGGDYPDLSGVTIDVASDWSGAEQENFEQVLDYFEEETGAQVTYTSLGNNVSTALGTQIEGGGAPDIALVPQPGLVDQLVESDDIVPMTDEVVAAVDANYAETWKDLSTYDGELYGVWFKAANKSTVWYNVGVYENAGADVPETWEDFTATLQLISDSGVPGLVVGADVGWPLTDWFENVYLRTAGPEMYDQLAAHEIPWTDDSVIEALEILGELWGNDTLLMPGGAQRSFPDSVTAAFTDPAEAGTVYEGDFVAGNIAEQTDSVVGEDANFYPFPSINGSEPAVMGAGNVAIAFNDDEATMALMTYLASPEAANIWIELGGFTSPNQNADTSLYPDDVSLAIAEQLTSAESFRFDMSDLTPSAFGGTEGEGMWAVLIEFYENPDDVEGTAQALEDAAVAAYGN</sequence>
<dbReference type="KEGG" id="flh:EJ997_09015"/>
<protein>
    <submittedName>
        <fullName evidence="4">Carbohydrate ABC transporter substrate-binding protein</fullName>
    </submittedName>
</protein>
<comment type="similarity">
    <text evidence="1">Belongs to the bacterial solute-binding protein 1 family.</text>
</comment>
<dbReference type="PANTHER" id="PTHR43649">
    <property type="entry name" value="ARABINOSE-BINDING PROTEIN-RELATED"/>
    <property type="match status" value="1"/>
</dbReference>
<dbReference type="EMBL" id="CP034593">
    <property type="protein sequence ID" value="AZQ78224.1"/>
    <property type="molecule type" value="Genomic_DNA"/>
</dbReference>
<feature type="compositionally biased region" description="Acidic residues" evidence="3">
    <location>
        <begin position="36"/>
        <end position="63"/>
    </location>
</feature>
<evidence type="ECO:0000256" key="3">
    <source>
        <dbReference type="SAM" id="MobiDB-lite"/>
    </source>
</evidence>
<proteinExistence type="inferred from homology"/>
<gene>
    <name evidence="4" type="ORF">EJ997_09015</name>
</gene>
<organism evidence="4 5">
    <name type="scientific">Flaviflexus ciconiae</name>
    <dbReference type="NCBI Taxonomy" id="2496867"/>
    <lineage>
        <taxon>Bacteria</taxon>
        <taxon>Bacillati</taxon>
        <taxon>Actinomycetota</taxon>
        <taxon>Actinomycetes</taxon>
        <taxon>Actinomycetales</taxon>
        <taxon>Actinomycetaceae</taxon>
        <taxon>Flaviflexus</taxon>
    </lineage>
</organism>
<accession>A0A3S9Q0W5</accession>
<dbReference type="InterPro" id="IPR050490">
    <property type="entry name" value="Bact_solute-bd_prot1"/>
</dbReference>
<keyword evidence="2" id="KW-0813">Transport</keyword>
<dbReference type="Gene3D" id="3.40.190.10">
    <property type="entry name" value="Periplasmic binding protein-like II"/>
    <property type="match status" value="2"/>
</dbReference>
<keyword evidence="5" id="KW-1185">Reference proteome</keyword>
<dbReference type="SUPFAM" id="SSF53850">
    <property type="entry name" value="Periplasmic binding protein-like II"/>
    <property type="match status" value="1"/>
</dbReference>
<evidence type="ECO:0000313" key="4">
    <source>
        <dbReference type="EMBL" id="AZQ78224.1"/>
    </source>
</evidence>